<accession>A0A9N9ICZ7</accession>
<dbReference type="EMBL" id="CAJVPZ010027701">
    <property type="protein sequence ID" value="CAG8729107.1"/>
    <property type="molecule type" value="Genomic_DNA"/>
</dbReference>
<feature type="region of interest" description="Disordered" evidence="2">
    <location>
        <begin position="416"/>
        <end position="441"/>
    </location>
</feature>
<evidence type="ECO:0000313" key="4">
    <source>
        <dbReference type="Proteomes" id="UP000789396"/>
    </source>
</evidence>
<dbReference type="OrthoDB" id="2349076at2759"/>
<evidence type="ECO:0000256" key="1">
    <source>
        <dbReference type="SAM" id="Coils"/>
    </source>
</evidence>
<keyword evidence="4" id="KW-1185">Reference proteome</keyword>
<keyword evidence="1" id="KW-0175">Coiled coil</keyword>
<proteinExistence type="predicted"/>
<dbReference type="Proteomes" id="UP000789396">
    <property type="component" value="Unassembled WGS sequence"/>
</dbReference>
<reference evidence="3" key="1">
    <citation type="submission" date="2021-06" db="EMBL/GenBank/DDBJ databases">
        <authorList>
            <person name="Kallberg Y."/>
            <person name="Tangrot J."/>
            <person name="Rosling A."/>
        </authorList>
    </citation>
    <scope>NUCLEOTIDE SEQUENCE</scope>
    <source>
        <strain evidence="3">IN212</strain>
    </source>
</reference>
<feature type="non-terminal residue" evidence="3">
    <location>
        <position position="695"/>
    </location>
</feature>
<sequence length="695" mass="79592">LQYVKHEVQSYFHQYEDVFKKYKTSLENIKEFAKEIANIEKNYHFFYPYRHVKEKYERLIKEHENCEKRLNPILIKILKTIPTDDKNDAISKIEKIVEDLLKSSSIDIVTIPRIDSSLLLDPPLIDDVDLACELFRGPCSYLDDDAPMSTIVRKVFKRGVEVMTYYMEPKITNFYLAKHASEIGLSNDHISEYISSIINWAAPEMMQEKHLYTRECEMAFQRMPYKDKSEEEIRTLVTQNRRESPDPPFYSLDFLNIQRKYLRVIAEEKRIKMDDILLRFLDIETELTKPKRNNSSCSANSSDQLDQLPGPNSRVRTYSSPPNPNQRYKKYMNLHNANRSILSKRREGADSYLQPVLTDTLAQSPTSFCFPESADEQPYFTTQTPRSASFASNMSCISSTSDDLYETAHSTLNNSYQVNDPSTSTLNYKVTSPPPMTAIDETDEISNSNAMNDSIDNVNEISHLKSSNASTQSIALESSSKDDVPKSYYISNPLNDDDNSKPLNEDDSSKPLNDEEDDGTKPLDEDDKDSENDEPSEAETEDLRVKQSVKPKAPSVNIPSSINKNLGYGSIIKSQKFQFSTTFPCATPKPKMRILDTKFQAKLIVSSKSKDSFLLENNIDSLAIDVNHLDWVSNADPLINKSQVNDIYLEIKCIKAEIIFEKGSMKPDALFIGAIDHALEQKNPYRELLKVFEQF</sequence>
<gene>
    <name evidence="3" type="ORF">RFULGI_LOCUS11990</name>
</gene>
<comment type="caution">
    <text evidence="3">The sequence shown here is derived from an EMBL/GenBank/DDBJ whole genome shotgun (WGS) entry which is preliminary data.</text>
</comment>
<evidence type="ECO:0000313" key="3">
    <source>
        <dbReference type="EMBL" id="CAG8729107.1"/>
    </source>
</evidence>
<feature type="coiled-coil region" evidence="1">
    <location>
        <begin position="22"/>
        <end position="69"/>
    </location>
</feature>
<name>A0A9N9ICZ7_9GLOM</name>
<dbReference type="AlphaFoldDB" id="A0A9N9ICZ7"/>
<dbReference type="Gene3D" id="1.10.510.10">
    <property type="entry name" value="Transferase(Phosphotransferase) domain 1"/>
    <property type="match status" value="1"/>
</dbReference>
<evidence type="ECO:0000256" key="2">
    <source>
        <dbReference type="SAM" id="MobiDB-lite"/>
    </source>
</evidence>
<feature type="compositionally biased region" description="Basic and acidic residues" evidence="2">
    <location>
        <begin position="498"/>
        <end position="523"/>
    </location>
</feature>
<feature type="region of interest" description="Disordered" evidence="2">
    <location>
        <begin position="472"/>
        <end position="558"/>
    </location>
</feature>
<organism evidence="3 4">
    <name type="scientific">Racocetra fulgida</name>
    <dbReference type="NCBI Taxonomy" id="60492"/>
    <lineage>
        <taxon>Eukaryota</taxon>
        <taxon>Fungi</taxon>
        <taxon>Fungi incertae sedis</taxon>
        <taxon>Mucoromycota</taxon>
        <taxon>Glomeromycotina</taxon>
        <taxon>Glomeromycetes</taxon>
        <taxon>Diversisporales</taxon>
        <taxon>Gigasporaceae</taxon>
        <taxon>Racocetra</taxon>
    </lineage>
</organism>
<protein>
    <submittedName>
        <fullName evidence="3">12365_t:CDS:1</fullName>
    </submittedName>
</protein>
<feature type="compositionally biased region" description="Polar residues" evidence="2">
    <location>
        <begin position="293"/>
        <end position="305"/>
    </location>
</feature>
<feature type="compositionally biased region" description="Acidic residues" evidence="2">
    <location>
        <begin position="524"/>
        <end position="540"/>
    </location>
</feature>
<feature type="non-terminal residue" evidence="3">
    <location>
        <position position="1"/>
    </location>
</feature>
<feature type="region of interest" description="Disordered" evidence="2">
    <location>
        <begin position="291"/>
        <end position="328"/>
    </location>
</feature>
<dbReference type="InterPro" id="IPR011009">
    <property type="entry name" value="Kinase-like_dom_sf"/>
</dbReference>
<feature type="compositionally biased region" description="Polar residues" evidence="2">
    <location>
        <begin position="416"/>
        <end position="430"/>
    </location>
</feature>
<dbReference type="SUPFAM" id="SSF56112">
    <property type="entry name" value="Protein kinase-like (PK-like)"/>
    <property type="match status" value="1"/>
</dbReference>